<keyword evidence="5" id="KW-1185">Reference proteome</keyword>
<protein>
    <recommendedName>
        <fullName evidence="6">Diacetyl reductase [(S)-acetoin forming]</fullName>
    </recommendedName>
</protein>
<organism evidence="4 5">
    <name type="scientific">Cutaneotrichosporon spelunceum</name>
    <dbReference type="NCBI Taxonomy" id="1672016"/>
    <lineage>
        <taxon>Eukaryota</taxon>
        <taxon>Fungi</taxon>
        <taxon>Dikarya</taxon>
        <taxon>Basidiomycota</taxon>
        <taxon>Agaricomycotina</taxon>
        <taxon>Tremellomycetes</taxon>
        <taxon>Trichosporonales</taxon>
        <taxon>Trichosporonaceae</taxon>
        <taxon>Cutaneotrichosporon</taxon>
    </lineage>
</organism>
<dbReference type="Pfam" id="PF00106">
    <property type="entry name" value="adh_short"/>
    <property type="match status" value="1"/>
</dbReference>
<name>A0AAD3TUK4_9TREE</name>
<evidence type="ECO:0000256" key="3">
    <source>
        <dbReference type="RuleBase" id="RU000363"/>
    </source>
</evidence>
<dbReference type="InterPro" id="IPR020904">
    <property type="entry name" value="Sc_DH/Rdtase_CS"/>
</dbReference>
<comment type="caution">
    <text evidence="4">The sequence shown here is derived from an EMBL/GenBank/DDBJ whole genome shotgun (WGS) entry which is preliminary data.</text>
</comment>
<dbReference type="GO" id="GO:0006633">
    <property type="term" value="P:fatty acid biosynthetic process"/>
    <property type="evidence" value="ECO:0007669"/>
    <property type="project" value="TreeGrafter"/>
</dbReference>
<dbReference type="EMBL" id="BTCM01000004">
    <property type="protein sequence ID" value="GMK57191.1"/>
    <property type="molecule type" value="Genomic_DNA"/>
</dbReference>
<comment type="similarity">
    <text evidence="1 3">Belongs to the short-chain dehydrogenases/reductases (SDR) family.</text>
</comment>
<dbReference type="PANTHER" id="PTHR42760">
    <property type="entry name" value="SHORT-CHAIN DEHYDROGENASES/REDUCTASES FAMILY MEMBER"/>
    <property type="match status" value="1"/>
</dbReference>
<dbReference type="InterPro" id="IPR002347">
    <property type="entry name" value="SDR_fam"/>
</dbReference>
<evidence type="ECO:0000313" key="4">
    <source>
        <dbReference type="EMBL" id="GMK57191.1"/>
    </source>
</evidence>
<dbReference type="PANTHER" id="PTHR42760:SF121">
    <property type="entry name" value="3-OXOACYL-(ACYL-CARRIER-PROTEIN) REDUCTASE"/>
    <property type="match status" value="1"/>
</dbReference>
<evidence type="ECO:0000313" key="5">
    <source>
        <dbReference type="Proteomes" id="UP001222932"/>
    </source>
</evidence>
<gene>
    <name evidence="4" type="ORF">CspeluHIS016_0400250</name>
</gene>
<proteinExistence type="inferred from homology"/>
<evidence type="ECO:0000256" key="1">
    <source>
        <dbReference type="ARBA" id="ARBA00006484"/>
    </source>
</evidence>
<dbReference type="Proteomes" id="UP001222932">
    <property type="component" value="Unassembled WGS sequence"/>
</dbReference>
<dbReference type="PRINTS" id="PR00080">
    <property type="entry name" value="SDRFAMILY"/>
</dbReference>
<sequence>MTVAVAVITGAAQGIGAAIAARLAKDGFDLALADVASAQPALAKLVADLAVDGRRVVAVTCDVRRKDDVDAMVAEAVAQLGRVDVMIANAGIAPVGPFLDVTVDTMDNLHAVNVRGVFLCYQAAARQMIKQGGGGKLIAACSTAGWQGYPGFSMYSATKFAVRSLNQSAAKELGRHGITCNVYCPSPVDTQMWTDIDKTLSAHLGGAEGTLTQSRVSVTPMGRLVRADDVANLVSFLAGPDSGFISGESIVVSGADTVA</sequence>
<dbReference type="PROSITE" id="PS00061">
    <property type="entry name" value="ADH_SHORT"/>
    <property type="match status" value="1"/>
</dbReference>
<reference evidence="4" key="2">
    <citation type="submission" date="2023-06" db="EMBL/GenBank/DDBJ databases">
        <authorList>
            <person name="Kobayashi Y."/>
            <person name="Kayamori A."/>
            <person name="Aoki K."/>
            <person name="Shiwa Y."/>
            <person name="Fujita N."/>
            <person name="Sugita T."/>
            <person name="Iwasaki W."/>
            <person name="Tanaka N."/>
            <person name="Takashima M."/>
        </authorList>
    </citation>
    <scope>NUCLEOTIDE SEQUENCE</scope>
    <source>
        <strain evidence="4">HIS016</strain>
    </source>
</reference>
<reference evidence="4" key="1">
    <citation type="journal article" date="2023" name="BMC Genomics">
        <title>Chromosome-level genome assemblies of Cutaneotrichosporon spp. (Trichosporonales, Basidiomycota) reveal imbalanced evolution between nucleotide sequences and chromosome synteny.</title>
        <authorList>
            <person name="Kobayashi Y."/>
            <person name="Kayamori A."/>
            <person name="Aoki K."/>
            <person name="Shiwa Y."/>
            <person name="Matsutani M."/>
            <person name="Fujita N."/>
            <person name="Sugita T."/>
            <person name="Iwasaki W."/>
            <person name="Tanaka N."/>
            <person name="Takashima M."/>
        </authorList>
    </citation>
    <scope>NUCLEOTIDE SEQUENCE</scope>
    <source>
        <strain evidence="4">HIS016</strain>
    </source>
</reference>
<dbReference type="GO" id="GO:0048038">
    <property type="term" value="F:quinone binding"/>
    <property type="evidence" value="ECO:0007669"/>
    <property type="project" value="TreeGrafter"/>
</dbReference>
<dbReference type="InterPro" id="IPR036291">
    <property type="entry name" value="NAD(P)-bd_dom_sf"/>
</dbReference>
<dbReference type="AlphaFoldDB" id="A0AAD3TUK4"/>
<dbReference type="Gene3D" id="3.40.50.720">
    <property type="entry name" value="NAD(P)-binding Rossmann-like Domain"/>
    <property type="match status" value="1"/>
</dbReference>
<dbReference type="GO" id="GO:0016616">
    <property type="term" value="F:oxidoreductase activity, acting on the CH-OH group of donors, NAD or NADP as acceptor"/>
    <property type="evidence" value="ECO:0007669"/>
    <property type="project" value="TreeGrafter"/>
</dbReference>
<dbReference type="SUPFAM" id="SSF51735">
    <property type="entry name" value="NAD(P)-binding Rossmann-fold domains"/>
    <property type="match status" value="1"/>
</dbReference>
<evidence type="ECO:0000256" key="2">
    <source>
        <dbReference type="ARBA" id="ARBA00022857"/>
    </source>
</evidence>
<keyword evidence="2" id="KW-0521">NADP</keyword>
<dbReference type="FunFam" id="3.40.50.720:FF:000084">
    <property type="entry name" value="Short-chain dehydrogenase reductase"/>
    <property type="match status" value="1"/>
</dbReference>
<accession>A0AAD3TUK4</accession>
<evidence type="ECO:0008006" key="6">
    <source>
        <dbReference type="Google" id="ProtNLM"/>
    </source>
</evidence>
<dbReference type="PRINTS" id="PR00081">
    <property type="entry name" value="GDHRDH"/>
</dbReference>